<comment type="caution">
    <text evidence="24">The sequence shown here is derived from an EMBL/GenBank/DDBJ whole genome shotgun (WGS) entry which is preliminary data.</text>
</comment>
<feature type="transmembrane region" description="Helical" evidence="22">
    <location>
        <begin position="62"/>
        <end position="81"/>
    </location>
</feature>
<dbReference type="AlphaFoldDB" id="A0A5C8NSZ8"/>
<evidence type="ECO:0000256" key="4">
    <source>
        <dbReference type="ARBA" id="ARBA00022448"/>
    </source>
</evidence>
<comment type="pathway">
    <text evidence="2 19">Energy metabolism; oxidative phosphorylation.</text>
</comment>
<feature type="binding site" description="covalent" evidence="21">
    <location>
        <position position="232"/>
    </location>
    <ligand>
        <name>heme c</name>
        <dbReference type="ChEBI" id="CHEBI:61717"/>
        <label>2</label>
    </ligand>
</feature>
<keyword evidence="4 19" id="KW-0813">Transport</keyword>
<keyword evidence="14 22" id="KW-1133">Transmembrane helix</keyword>
<evidence type="ECO:0000256" key="18">
    <source>
        <dbReference type="ARBA" id="ARBA00023136"/>
    </source>
</evidence>
<dbReference type="Proteomes" id="UP000321548">
    <property type="component" value="Unassembled WGS sequence"/>
</dbReference>
<feature type="domain" description="Cytochrome c" evidence="23">
    <location>
        <begin position="217"/>
        <end position="297"/>
    </location>
</feature>
<dbReference type="Gene3D" id="6.10.280.130">
    <property type="match status" value="1"/>
</dbReference>
<dbReference type="RefSeq" id="WP_147705367.1">
    <property type="nucleotide sequence ID" value="NZ_VDUY01000006.1"/>
</dbReference>
<keyword evidence="15 19" id="KW-0560">Oxidoreductase</keyword>
<comment type="function">
    <text evidence="19">C-type cytochrome. Part of the cbb3-type cytochrome c oxidase complex.</text>
</comment>
<dbReference type="Pfam" id="PF14715">
    <property type="entry name" value="FixP_N"/>
    <property type="match status" value="1"/>
</dbReference>
<keyword evidence="6 19" id="KW-0997">Cell inner membrane</keyword>
<evidence type="ECO:0000256" key="17">
    <source>
        <dbReference type="ARBA" id="ARBA00023065"/>
    </source>
</evidence>
<evidence type="ECO:0000256" key="13">
    <source>
        <dbReference type="ARBA" id="ARBA00022982"/>
    </source>
</evidence>
<protein>
    <recommendedName>
        <fullName evidence="19">Cbb3-type cytochrome c oxidase subunit</fullName>
    </recommendedName>
</protein>
<dbReference type="InterPro" id="IPR032858">
    <property type="entry name" value="CcoP_N"/>
</dbReference>
<dbReference type="InterPro" id="IPR050597">
    <property type="entry name" value="Cytochrome_c_Oxidase_Subunit"/>
</dbReference>
<comment type="subunit">
    <text evidence="19">Component of the cbb3-type cytochrome c oxidase.</text>
</comment>
<dbReference type="GO" id="GO:0020037">
    <property type="term" value="F:heme binding"/>
    <property type="evidence" value="ECO:0007669"/>
    <property type="project" value="InterPro"/>
</dbReference>
<feature type="domain" description="Cytochrome c" evidence="23">
    <location>
        <begin position="130"/>
        <end position="210"/>
    </location>
</feature>
<dbReference type="InterPro" id="IPR004678">
    <property type="entry name" value="Cyt_c_oxidase_cbb3_su3"/>
</dbReference>
<evidence type="ECO:0000259" key="23">
    <source>
        <dbReference type="PROSITE" id="PS51007"/>
    </source>
</evidence>
<dbReference type="OrthoDB" id="9811281at2"/>
<feature type="binding site" description="axial binding residue" evidence="20">
    <location>
        <position position="233"/>
    </location>
    <ligand>
        <name>heme c</name>
        <dbReference type="ChEBI" id="CHEBI:61717"/>
        <label>2</label>
    </ligand>
    <ligandPart>
        <name>Fe</name>
        <dbReference type="ChEBI" id="CHEBI:18248"/>
    </ligandPart>
</feature>
<keyword evidence="16 19" id="KW-0408">Iron</keyword>
<dbReference type="NCBIfam" id="TIGR00782">
    <property type="entry name" value="ccoP"/>
    <property type="match status" value="1"/>
</dbReference>
<dbReference type="Pfam" id="PF13442">
    <property type="entry name" value="Cytochrome_CBB3"/>
    <property type="match status" value="2"/>
</dbReference>
<evidence type="ECO:0000256" key="5">
    <source>
        <dbReference type="ARBA" id="ARBA00022475"/>
    </source>
</evidence>
<keyword evidence="17 19" id="KW-0406">Ion transport</keyword>
<evidence type="ECO:0000256" key="3">
    <source>
        <dbReference type="ARBA" id="ARBA00006113"/>
    </source>
</evidence>
<feature type="binding site" description="covalent" evidence="21">
    <location>
        <position position="146"/>
    </location>
    <ligand>
        <name>heme c</name>
        <dbReference type="ChEBI" id="CHEBI:61717"/>
        <label>1</label>
    </ligand>
</feature>
<dbReference type="PANTHER" id="PTHR33751">
    <property type="entry name" value="CBB3-TYPE CYTOCHROME C OXIDASE SUBUNIT FIXP"/>
    <property type="match status" value="1"/>
</dbReference>
<evidence type="ECO:0000256" key="11">
    <source>
        <dbReference type="ARBA" id="ARBA00022737"/>
    </source>
</evidence>
<evidence type="ECO:0000256" key="15">
    <source>
        <dbReference type="ARBA" id="ARBA00023002"/>
    </source>
</evidence>
<evidence type="ECO:0000256" key="6">
    <source>
        <dbReference type="ARBA" id="ARBA00022519"/>
    </source>
</evidence>
<evidence type="ECO:0000256" key="12">
    <source>
        <dbReference type="ARBA" id="ARBA00022781"/>
    </source>
</evidence>
<accession>A0A5C8NSZ8</accession>
<evidence type="ECO:0000313" key="25">
    <source>
        <dbReference type="Proteomes" id="UP000321548"/>
    </source>
</evidence>
<dbReference type="GO" id="GO:1902600">
    <property type="term" value="P:proton transmembrane transport"/>
    <property type="evidence" value="ECO:0007669"/>
    <property type="project" value="UniProtKB-KW"/>
</dbReference>
<keyword evidence="12 19" id="KW-0375">Hydrogen ion transport</keyword>
<dbReference type="EMBL" id="VDUY01000006">
    <property type="protein sequence ID" value="TXL64307.1"/>
    <property type="molecule type" value="Genomic_DNA"/>
</dbReference>
<comment type="similarity">
    <text evidence="3 19">Belongs to the CcoP / FixP family.</text>
</comment>
<keyword evidence="10 19" id="KW-0479">Metal-binding</keyword>
<keyword evidence="5 19" id="KW-1003">Cell membrane</keyword>
<evidence type="ECO:0000256" key="19">
    <source>
        <dbReference type="PIRNR" id="PIRNR000006"/>
    </source>
</evidence>
<gene>
    <name evidence="24" type="primary">ccoP</name>
    <name evidence="24" type="ORF">FHP08_15365</name>
</gene>
<keyword evidence="9 22" id="KW-0812">Transmembrane</keyword>
<dbReference type="Gene3D" id="1.10.760.10">
    <property type="entry name" value="Cytochrome c-like domain"/>
    <property type="match status" value="2"/>
</dbReference>
<dbReference type="InterPro" id="IPR038414">
    <property type="entry name" value="CcoP_N_sf"/>
</dbReference>
<evidence type="ECO:0000256" key="9">
    <source>
        <dbReference type="ARBA" id="ARBA00022692"/>
    </source>
</evidence>
<dbReference type="GO" id="GO:0006119">
    <property type="term" value="P:oxidative phosphorylation"/>
    <property type="evidence" value="ECO:0007669"/>
    <property type="project" value="UniProtKB-UniPathway"/>
</dbReference>
<dbReference type="InterPro" id="IPR009056">
    <property type="entry name" value="Cyt_c-like_dom"/>
</dbReference>
<feature type="binding site" description="axial binding residue" evidence="20">
    <location>
        <position position="274"/>
    </location>
    <ligand>
        <name>heme c</name>
        <dbReference type="ChEBI" id="CHEBI:61717"/>
        <label>1</label>
    </ligand>
    <ligandPart>
        <name>Fe</name>
        <dbReference type="ChEBI" id="CHEBI:18248"/>
    </ligandPart>
</feature>
<evidence type="ECO:0000256" key="10">
    <source>
        <dbReference type="ARBA" id="ARBA00022723"/>
    </source>
</evidence>
<evidence type="ECO:0000256" key="8">
    <source>
        <dbReference type="ARBA" id="ARBA00022660"/>
    </source>
</evidence>
<feature type="binding site" description="covalent" evidence="21">
    <location>
        <position position="143"/>
    </location>
    <ligand>
        <name>heme c</name>
        <dbReference type="ChEBI" id="CHEBI:61717"/>
        <label>1</label>
    </ligand>
</feature>
<sequence>MADFTSSGWSLYIAIVTIASILFCLWLALALAKGKVKGQEVGTTGHKWDEDLEEFNNPLPRWWLWLFILTCVFSVVYLILYPGLGSFAGTLGWSQKDQYEREVARVNQAVEPLFAKFMAQDVKTVAADPQAREMGERLYLTYCVQCHGSTAQGSRGFPNLADRDWLWGGEPEAIKATITQGRQGVMPPMGAAVGSSDDVTNLAHYVLSLSDSGHDAARAALGKDKFGVCAACHGPEGKGNPALGAPNLTDKTWLYGGGLATTIETINKGRNNQMPAFGELLGDGKIHLLTAYVWGLSNRSEAASR</sequence>
<keyword evidence="13 19" id="KW-0249">Electron transport</keyword>
<feature type="binding site" description="axial binding residue" evidence="20">
    <location>
        <position position="186"/>
    </location>
    <ligand>
        <name>heme c</name>
        <dbReference type="ChEBI" id="CHEBI:61717"/>
        <label>2</label>
    </ligand>
    <ligandPart>
        <name>Fe</name>
        <dbReference type="ChEBI" id="CHEBI:18248"/>
    </ligandPart>
</feature>
<keyword evidence="25" id="KW-1185">Reference proteome</keyword>
<evidence type="ECO:0000256" key="22">
    <source>
        <dbReference type="SAM" id="Phobius"/>
    </source>
</evidence>
<name>A0A5C8NSZ8_9BURK</name>
<dbReference type="SUPFAM" id="SSF46626">
    <property type="entry name" value="Cytochrome c"/>
    <property type="match status" value="2"/>
</dbReference>
<keyword evidence="8 19" id="KW-0679">Respiratory chain</keyword>
<dbReference type="UniPathway" id="UPA00705"/>
<keyword evidence="7 19" id="KW-0349">Heme</keyword>
<proteinExistence type="inferred from homology"/>
<evidence type="ECO:0000256" key="14">
    <source>
        <dbReference type="ARBA" id="ARBA00022989"/>
    </source>
</evidence>
<comment type="cofactor">
    <cofactor evidence="19 21">
        <name>heme c</name>
        <dbReference type="ChEBI" id="CHEBI:61717"/>
    </cofactor>
    <text evidence="19 21">Binds 2 heme C groups per subunit.</text>
</comment>
<evidence type="ECO:0000256" key="20">
    <source>
        <dbReference type="PIRSR" id="PIRSR000006-1"/>
    </source>
</evidence>
<keyword evidence="11" id="KW-0677">Repeat</keyword>
<dbReference type="PANTHER" id="PTHR33751:SF1">
    <property type="entry name" value="CBB3-TYPE CYTOCHROME C OXIDASE SUBUNIT FIXP"/>
    <property type="match status" value="1"/>
</dbReference>
<feature type="transmembrane region" description="Helical" evidence="22">
    <location>
        <begin position="12"/>
        <end position="32"/>
    </location>
</feature>
<evidence type="ECO:0000313" key="24">
    <source>
        <dbReference type="EMBL" id="TXL64307.1"/>
    </source>
</evidence>
<evidence type="ECO:0000256" key="2">
    <source>
        <dbReference type="ARBA" id="ARBA00004673"/>
    </source>
</evidence>
<organism evidence="24 25">
    <name type="scientific">Zeimonas arvi</name>
    <dbReference type="NCBI Taxonomy" id="2498847"/>
    <lineage>
        <taxon>Bacteria</taxon>
        <taxon>Pseudomonadati</taxon>
        <taxon>Pseudomonadota</taxon>
        <taxon>Betaproteobacteria</taxon>
        <taxon>Burkholderiales</taxon>
        <taxon>Burkholderiaceae</taxon>
        <taxon>Zeimonas</taxon>
    </lineage>
</organism>
<dbReference type="GO" id="GO:0005886">
    <property type="term" value="C:plasma membrane"/>
    <property type="evidence" value="ECO:0007669"/>
    <property type="project" value="UniProtKB-SubCell"/>
</dbReference>
<keyword evidence="18 19" id="KW-0472">Membrane</keyword>
<evidence type="ECO:0000256" key="1">
    <source>
        <dbReference type="ARBA" id="ARBA00004533"/>
    </source>
</evidence>
<reference evidence="24 25" key="1">
    <citation type="submission" date="2019-06" db="EMBL/GenBank/DDBJ databases">
        <title>Quisquiliibacterium sp. nov., isolated from a maize field.</title>
        <authorList>
            <person name="Lin S.-Y."/>
            <person name="Tsai C.-F."/>
            <person name="Young C.-C."/>
        </authorList>
    </citation>
    <scope>NUCLEOTIDE SEQUENCE [LARGE SCALE GENOMIC DNA]</scope>
    <source>
        <strain evidence="24 25">CC-CFT501</strain>
    </source>
</reference>
<dbReference type="InterPro" id="IPR036909">
    <property type="entry name" value="Cyt_c-like_dom_sf"/>
</dbReference>
<dbReference type="GO" id="GO:0009055">
    <property type="term" value="F:electron transfer activity"/>
    <property type="evidence" value="ECO:0007669"/>
    <property type="project" value="InterPro"/>
</dbReference>
<dbReference type="PROSITE" id="PS51007">
    <property type="entry name" value="CYTC"/>
    <property type="match status" value="2"/>
</dbReference>
<evidence type="ECO:0000256" key="7">
    <source>
        <dbReference type="ARBA" id="ARBA00022617"/>
    </source>
</evidence>
<comment type="subcellular location">
    <subcellularLocation>
        <location evidence="1 19">Cell inner membrane</location>
    </subcellularLocation>
</comment>
<dbReference type="GO" id="GO:0046872">
    <property type="term" value="F:metal ion binding"/>
    <property type="evidence" value="ECO:0007669"/>
    <property type="project" value="UniProtKB-KW"/>
</dbReference>
<evidence type="ECO:0000256" key="21">
    <source>
        <dbReference type="PIRSR" id="PIRSR000006-2"/>
    </source>
</evidence>
<evidence type="ECO:0000256" key="16">
    <source>
        <dbReference type="ARBA" id="ARBA00023004"/>
    </source>
</evidence>
<feature type="binding site" description="covalent" evidence="21">
    <location>
        <position position="229"/>
    </location>
    <ligand>
        <name>heme c</name>
        <dbReference type="ChEBI" id="CHEBI:61717"/>
        <label>2</label>
    </ligand>
</feature>
<feature type="binding site" description="axial binding residue" evidence="20">
    <location>
        <position position="147"/>
    </location>
    <ligand>
        <name>heme c</name>
        <dbReference type="ChEBI" id="CHEBI:61717"/>
        <label>1</label>
    </ligand>
    <ligandPart>
        <name>Fe</name>
        <dbReference type="ChEBI" id="CHEBI:18248"/>
    </ligandPart>
</feature>
<dbReference type="PIRSF" id="PIRSF000006">
    <property type="entry name" value="Cbb3-Cox_fixP"/>
    <property type="match status" value="1"/>
</dbReference>
<dbReference type="GO" id="GO:0016491">
    <property type="term" value="F:oxidoreductase activity"/>
    <property type="evidence" value="ECO:0007669"/>
    <property type="project" value="UniProtKB-KW"/>
</dbReference>